<evidence type="ECO:0000256" key="1">
    <source>
        <dbReference type="SAM" id="MobiDB-lite"/>
    </source>
</evidence>
<evidence type="ECO:0000313" key="2">
    <source>
        <dbReference type="EMBL" id="CAD1476676.1"/>
    </source>
</evidence>
<dbReference type="EMBL" id="CAJDYZ010009501">
    <property type="protein sequence ID" value="CAD1476676.1"/>
    <property type="molecule type" value="Genomic_DNA"/>
</dbReference>
<sequence length="77" mass="8308">TNRLVSSSDSTNDALSTFRKLLLPQPLTSNTNTNKIAELFNYRPVSEAKTYNVLPSLLLPSNTPTSNPTTGNPTNSA</sequence>
<dbReference type="Proteomes" id="UP000752696">
    <property type="component" value="Unassembled WGS sequence"/>
</dbReference>
<gene>
    <name evidence="2" type="ORF">MHI_LOCUS664389</name>
</gene>
<comment type="caution">
    <text evidence="2">The sequence shown here is derived from an EMBL/GenBank/DDBJ whole genome shotgun (WGS) entry which is preliminary data.</text>
</comment>
<proteinExistence type="predicted"/>
<feature type="non-terminal residue" evidence="2">
    <location>
        <position position="1"/>
    </location>
</feature>
<name>A0A6V7HA60_9HYME</name>
<reference evidence="2" key="1">
    <citation type="submission" date="2020-07" db="EMBL/GenBank/DDBJ databases">
        <authorList>
            <person name="Nazaruddin N."/>
        </authorList>
    </citation>
    <scope>NUCLEOTIDE SEQUENCE</scope>
</reference>
<keyword evidence="3" id="KW-1185">Reference proteome</keyword>
<dbReference type="AlphaFoldDB" id="A0A6V7HA60"/>
<dbReference type="OrthoDB" id="10493650at2759"/>
<feature type="region of interest" description="Disordered" evidence="1">
    <location>
        <begin position="58"/>
        <end position="77"/>
    </location>
</feature>
<organism evidence="2 3">
    <name type="scientific">Heterotrigona itama</name>
    <dbReference type="NCBI Taxonomy" id="395501"/>
    <lineage>
        <taxon>Eukaryota</taxon>
        <taxon>Metazoa</taxon>
        <taxon>Ecdysozoa</taxon>
        <taxon>Arthropoda</taxon>
        <taxon>Hexapoda</taxon>
        <taxon>Insecta</taxon>
        <taxon>Pterygota</taxon>
        <taxon>Neoptera</taxon>
        <taxon>Endopterygota</taxon>
        <taxon>Hymenoptera</taxon>
        <taxon>Apocrita</taxon>
        <taxon>Aculeata</taxon>
        <taxon>Apoidea</taxon>
        <taxon>Anthophila</taxon>
        <taxon>Apidae</taxon>
        <taxon>Heterotrigona</taxon>
    </lineage>
</organism>
<evidence type="ECO:0000313" key="3">
    <source>
        <dbReference type="Proteomes" id="UP000752696"/>
    </source>
</evidence>
<accession>A0A6V7HA60</accession>
<feature type="non-terminal residue" evidence="2">
    <location>
        <position position="77"/>
    </location>
</feature>
<protein>
    <submittedName>
        <fullName evidence="2">Uncharacterized protein</fullName>
    </submittedName>
</protein>